<feature type="transmembrane region" description="Helical" evidence="6">
    <location>
        <begin position="42"/>
        <end position="62"/>
    </location>
</feature>
<evidence type="ECO:0000256" key="5">
    <source>
        <dbReference type="ARBA" id="ARBA00023136"/>
    </source>
</evidence>
<dbReference type="GO" id="GO:0005315">
    <property type="term" value="F:phosphate transmembrane transporter activity"/>
    <property type="evidence" value="ECO:0007669"/>
    <property type="project" value="InterPro"/>
</dbReference>
<evidence type="ECO:0000256" key="3">
    <source>
        <dbReference type="ARBA" id="ARBA00022692"/>
    </source>
</evidence>
<accession>A0A5C8V2K3</accession>
<evidence type="ECO:0000313" key="7">
    <source>
        <dbReference type="EMBL" id="TXN35155.1"/>
    </source>
</evidence>
<keyword evidence="6" id="KW-0592">Phosphate transport</keyword>
<keyword evidence="4 6" id="KW-1133">Transmembrane helix</keyword>
<feature type="transmembrane region" description="Helical" evidence="6">
    <location>
        <begin position="261"/>
        <end position="280"/>
    </location>
</feature>
<feature type="transmembrane region" description="Helical" evidence="6">
    <location>
        <begin position="135"/>
        <end position="157"/>
    </location>
</feature>
<proteinExistence type="inferred from homology"/>
<comment type="subcellular location">
    <subcellularLocation>
        <location evidence="1 6">Membrane</location>
        <topology evidence="1 6">Multi-pass membrane protein</topology>
    </subcellularLocation>
</comment>
<evidence type="ECO:0000256" key="1">
    <source>
        <dbReference type="ARBA" id="ARBA00004141"/>
    </source>
</evidence>
<dbReference type="Proteomes" id="UP000321456">
    <property type="component" value="Unassembled WGS sequence"/>
</dbReference>
<dbReference type="AlphaFoldDB" id="A0A5C8V2K3"/>
<evidence type="ECO:0000256" key="4">
    <source>
        <dbReference type="ARBA" id="ARBA00022989"/>
    </source>
</evidence>
<keyword evidence="8" id="KW-1185">Reference proteome</keyword>
<organism evidence="7 8">
    <name type="scientific">Flagellimonas hymeniacidonis</name>
    <dbReference type="NCBI Taxonomy" id="2603628"/>
    <lineage>
        <taxon>Bacteria</taxon>
        <taxon>Pseudomonadati</taxon>
        <taxon>Bacteroidota</taxon>
        <taxon>Flavobacteriia</taxon>
        <taxon>Flavobacteriales</taxon>
        <taxon>Flavobacteriaceae</taxon>
        <taxon>Flagellimonas</taxon>
    </lineage>
</organism>
<dbReference type="RefSeq" id="WP_147743889.1">
    <property type="nucleotide sequence ID" value="NZ_VRUR01000002.1"/>
</dbReference>
<protein>
    <recommendedName>
        <fullName evidence="6">Phosphate transporter</fullName>
    </recommendedName>
</protein>
<keyword evidence="3 6" id="KW-0812">Transmembrane</keyword>
<dbReference type="EMBL" id="VRUR01000002">
    <property type="protein sequence ID" value="TXN35155.1"/>
    <property type="molecule type" value="Genomic_DNA"/>
</dbReference>
<reference evidence="7 8" key="1">
    <citation type="submission" date="2019-08" db="EMBL/GenBank/DDBJ databases">
        <title>Professor.</title>
        <authorList>
            <person name="Park J.S."/>
        </authorList>
    </citation>
    <scope>NUCLEOTIDE SEQUENCE [LARGE SCALE GENOMIC DNA]</scope>
    <source>
        <strain evidence="7 8">176CP5-101</strain>
    </source>
</reference>
<dbReference type="Pfam" id="PF01384">
    <property type="entry name" value="PHO4"/>
    <property type="match status" value="1"/>
</dbReference>
<dbReference type="InterPro" id="IPR001204">
    <property type="entry name" value="Phos_transporter"/>
</dbReference>
<dbReference type="GO" id="GO:0016020">
    <property type="term" value="C:membrane"/>
    <property type="evidence" value="ECO:0007669"/>
    <property type="project" value="UniProtKB-SubCell"/>
</dbReference>
<gene>
    <name evidence="7" type="ORF">FVB32_11230</name>
</gene>
<feature type="transmembrane region" description="Helical" evidence="6">
    <location>
        <begin position="348"/>
        <end position="370"/>
    </location>
</feature>
<comment type="similarity">
    <text evidence="6">Belongs to the inorganic phosphate transporter (PiT) (TC 2.A.20) family.</text>
</comment>
<comment type="caution">
    <text evidence="7">The sequence shown here is derived from an EMBL/GenBank/DDBJ whole genome shotgun (WGS) entry which is preliminary data.</text>
</comment>
<keyword evidence="5 6" id="KW-0472">Membrane</keyword>
<dbReference type="PANTHER" id="PTHR11101:SF80">
    <property type="entry name" value="PHOSPHATE TRANSPORTER"/>
    <property type="match status" value="1"/>
</dbReference>
<feature type="transmembrane region" description="Helical" evidence="6">
    <location>
        <begin position="82"/>
        <end position="102"/>
    </location>
</feature>
<evidence type="ECO:0000313" key="8">
    <source>
        <dbReference type="Proteomes" id="UP000321456"/>
    </source>
</evidence>
<evidence type="ECO:0000256" key="6">
    <source>
        <dbReference type="RuleBase" id="RU363058"/>
    </source>
</evidence>
<feature type="transmembrane region" description="Helical" evidence="6">
    <location>
        <begin position="108"/>
        <end position="128"/>
    </location>
</feature>
<evidence type="ECO:0000256" key="2">
    <source>
        <dbReference type="ARBA" id="ARBA00022448"/>
    </source>
</evidence>
<name>A0A5C8V2K3_9FLAO</name>
<keyword evidence="2 6" id="KW-0813">Transport</keyword>
<dbReference type="GO" id="GO:0035435">
    <property type="term" value="P:phosphate ion transmembrane transport"/>
    <property type="evidence" value="ECO:0007669"/>
    <property type="project" value="TreeGrafter"/>
</dbReference>
<sequence length="374" mass="39662">MILIILFLAACFLAYSNGANDNFKGVATLFGSSTTNYKKAIAWATITTFAGSIAAIFLASTLVKNFSGKGLVPDTLIQSPEFAISIALGAAITVFMATKIGMPISTTHSLVGALFGSGVVAVGTAFNFAKLGNTFLMPLIVSPLMAAVISLLAYLLFKKLRSLLGVAKETCICVGQEKKAILKAGNHKEFLTAEMESSQTLNLMKQEECIEKYEGNFIGINAQKMLDFAHYISAGIVSFARGLNDTPKIVGLLIVINTLDIKWGMIAVALAMAIGGLLNAKKVGEMMSKKITPMNSGQGFTANLVTGLLVTTASVHGLPVSTTHVSVGSIFGIGTVTKKADLKVIRNILLSWLLTLPIAAICSATIYWLLLHFK</sequence>
<dbReference type="PANTHER" id="PTHR11101">
    <property type="entry name" value="PHOSPHATE TRANSPORTER"/>
    <property type="match status" value="1"/>
</dbReference>